<comment type="caution">
    <text evidence="11">The sequence shown here is derived from an EMBL/GenBank/DDBJ whole genome shotgun (WGS) entry which is preliminary data.</text>
</comment>
<dbReference type="InterPro" id="IPR000679">
    <property type="entry name" value="Znf_GATA"/>
</dbReference>
<comment type="subcellular location">
    <subcellularLocation>
        <location evidence="1">Nucleus</location>
    </subcellularLocation>
</comment>
<protein>
    <recommendedName>
        <fullName evidence="10">GATA-type domain-containing protein</fullName>
    </recommendedName>
</protein>
<proteinExistence type="predicted"/>
<dbReference type="PROSITE" id="PS50114">
    <property type="entry name" value="GATA_ZN_FINGER_2"/>
    <property type="match status" value="2"/>
</dbReference>
<evidence type="ECO:0000256" key="1">
    <source>
        <dbReference type="ARBA" id="ARBA00004123"/>
    </source>
</evidence>
<dbReference type="Pfam" id="PF08550">
    <property type="entry name" value="GATA_AreA"/>
    <property type="match status" value="1"/>
</dbReference>
<evidence type="ECO:0000256" key="2">
    <source>
        <dbReference type="ARBA" id="ARBA00022723"/>
    </source>
</evidence>
<dbReference type="GO" id="GO:0000978">
    <property type="term" value="F:RNA polymerase II cis-regulatory region sequence-specific DNA binding"/>
    <property type="evidence" value="ECO:0007669"/>
    <property type="project" value="TreeGrafter"/>
</dbReference>
<sequence length="581" mass="63786">MNTFVLQFKGDKSFSLFSQVTDAESLSQTWRLCTKISAHLEQGERLENLSWRLFYLHSVMAGETNTGDTRTFKRLSKETGQRLDRERHLRLTQLTAPRLRSSHRSNTPAATVSATLHHPSVVCSISTNPLVGLTATSLISCSTITTSSPLNTPHMSPYDLDFRTGSFNLESFLSNFSPLALLSAVDCYSDTVGNPVDGTSRDLSYTYSPQIISSSENFDTCSNATTPSDWHAIDEPMSATAELRSLNHEIFPSPIAWENPSMQSSFSDWAMTGTMDYSPVPSSPGSILNSATTFKCISSISRLPSLGEKNDFIGNEMWQISSPSLQSDFPYYQSLGMGAPAICSSLKNTPAPSSHKLDERRKRRNPMATRPPTFTGLSELVENVVSDGSGENPICSNCHGTQTPLWRRGPDDELLCNACGVFYKVHKKHRPDNLTKARNIAGGSADAVNDRGSPVPIECANCNAVATPMWRKAPDGRLLCNACALYYKCHKRPRPTHHNRAGNSHISQRATSSPGHQVGTDSIPSKLGHIDPRTGVRAETYYEYPGAQKTGSLKEVNMGMMTSTCGGLNKFPLFQTYPPQH</sequence>
<dbReference type="InterPro" id="IPR039355">
    <property type="entry name" value="Transcription_factor_GATA"/>
</dbReference>
<dbReference type="GO" id="GO:0008270">
    <property type="term" value="F:zinc ion binding"/>
    <property type="evidence" value="ECO:0007669"/>
    <property type="project" value="UniProtKB-KW"/>
</dbReference>
<evidence type="ECO:0000259" key="10">
    <source>
        <dbReference type="PROSITE" id="PS50114"/>
    </source>
</evidence>
<feature type="domain" description="GATA-type" evidence="10">
    <location>
        <begin position="389"/>
        <end position="451"/>
    </location>
</feature>
<keyword evidence="6" id="KW-0804">Transcription</keyword>
<evidence type="ECO:0000256" key="8">
    <source>
        <dbReference type="PROSITE-ProRule" id="PRU00094"/>
    </source>
</evidence>
<evidence type="ECO:0000256" key="3">
    <source>
        <dbReference type="ARBA" id="ARBA00022771"/>
    </source>
</evidence>
<reference evidence="11" key="1">
    <citation type="submission" date="2013-11" db="EMBL/GenBank/DDBJ databases">
        <title>Genome sequence of the fusiform rust pathogen reveals effectors for host alternation and coevolution with pine.</title>
        <authorList>
            <consortium name="DOE Joint Genome Institute"/>
            <person name="Smith K."/>
            <person name="Pendleton A."/>
            <person name="Kubisiak T."/>
            <person name="Anderson C."/>
            <person name="Salamov A."/>
            <person name="Aerts A."/>
            <person name="Riley R."/>
            <person name="Clum A."/>
            <person name="Lindquist E."/>
            <person name="Ence D."/>
            <person name="Campbell M."/>
            <person name="Kronenberg Z."/>
            <person name="Feau N."/>
            <person name="Dhillon B."/>
            <person name="Hamelin R."/>
            <person name="Burleigh J."/>
            <person name="Smith J."/>
            <person name="Yandell M."/>
            <person name="Nelson C."/>
            <person name="Grigoriev I."/>
            <person name="Davis J."/>
        </authorList>
    </citation>
    <scope>NUCLEOTIDE SEQUENCE</scope>
    <source>
        <strain evidence="11">G11</strain>
    </source>
</reference>
<name>A0A9P6T8B5_9BASI</name>
<feature type="region of interest" description="Disordered" evidence="9">
    <location>
        <begin position="347"/>
        <end position="374"/>
    </location>
</feature>
<keyword evidence="4" id="KW-0862">Zinc</keyword>
<dbReference type="PANTHER" id="PTHR10071:SF281">
    <property type="entry name" value="BOX A-BINDING FACTOR-RELATED"/>
    <property type="match status" value="1"/>
</dbReference>
<dbReference type="PROSITE" id="PS00344">
    <property type="entry name" value="GATA_ZN_FINGER_1"/>
    <property type="match status" value="1"/>
</dbReference>
<keyword evidence="12" id="KW-1185">Reference proteome</keyword>
<dbReference type="GO" id="GO:0005634">
    <property type="term" value="C:nucleus"/>
    <property type="evidence" value="ECO:0007669"/>
    <property type="project" value="UniProtKB-SubCell"/>
</dbReference>
<dbReference type="GO" id="GO:0000122">
    <property type="term" value="P:negative regulation of transcription by RNA polymerase II"/>
    <property type="evidence" value="ECO:0007669"/>
    <property type="project" value="TreeGrafter"/>
</dbReference>
<dbReference type="PANTHER" id="PTHR10071">
    <property type="entry name" value="TRANSCRIPTION FACTOR GATA FAMILY MEMBER"/>
    <property type="match status" value="1"/>
</dbReference>
<evidence type="ECO:0000256" key="9">
    <source>
        <dbReference type="SAM" id="MobiDB-lite"/>
    </source>
</evidence>
<evidence type="ECO:0000313" key="12">
    <source>
        <dbReference type="Proteomes" id="UP000886653"/>
    </source>
</evidence>
<organism evidence="11 12">
    <name type="scientific">Cronartium quercuum f. sp. fusiforme G11</name>
    <dbReference type="NCBI Taxonomy" id="708437"/>
    <lineage>
        <taxon>Eukaryota</taxon>
        <taxon>Fungi</taxon>
        <taxon>Dikarya</taxon>
        <taxon>Basidiomycota</taxon>
        <taxon>Pucciniomycotina</taxon>
        <taxon>Pucciniomycetes</taxon>
        <taxon>Pucciniales</taxon>
        <taxon>Coleosporiaceae</taxon>
        <taxon>Cronartium</taxon>
    </lineage>
</organism>
<dbReference type="SMART" id="SM00401">
    <property type="entry name" value="ZnF_GATA"/>
    <property type="match status" value="2"/>
</dbReference>
<dbReference type="CDD" id="cd00202">
    <property type="entry name" value="ZnF_GATA"/>
    <property type="match status" value="2"/>
</dbReference>
<keyword evidence="3 8" id="KW-0863">Zinc-finger</keyword>
<dbReference type="Pfam" id="PF00320">
    <property type="entry name" value="GATA"/>
    <property type="match status" value="2"/>
</dbReference>
<dbReference type="OrthoDB" id="515401at2759"/>
<evidence type="ECO:0000256" key="6">
    <source>
        <dbReference type="ARBA" id="ARBA00023163"/>
    </source>
</evidence>
<accession>A0A9P6T8B5</accession>
<dbReference type="GO" id="GO:0045944">
    <property type="term" value="P:positive regulation of transcription by RNA polymerase II"/>
    <property type="evidence" value="ECO:0007669"/>
    <property type="project" value="TreeGrafter"/>
</dbReference>
<keyword evidence="7" id="KW-0539">Nucleus</keyword>
<dbReference type="SUPFAM" id="SSF57716">
    <property type="entry name" value="Glucocorticoid receptor-like (DNA-binding domain)"/>
    <property type="match status" value="2"/>
</dbReference>
<dbReference type="InterPro" id="IPR013860">
    <property type="entry name" value="AreA_GATA"/>
</dbReference>
<dbReference type="Gene3D" id="3.30.50.10">
    <property type="entry name" value="Erythroid Transcription Factor GATA-1, subunit A"/>
    <property type="match status" value="2"/>
</dbReference>
<keyword evidence="2" id="KW-0479">Metal-binding</keyword>
<dbReference type="Proteomes" id="UP000886653">
    <property type="component" value="Unassembled WGS sequence"/>
</dbReference>
<evidence type="ECO:0000313" key="11">
    <source>
        <dbReference type="EMBL" id="KAG0142927.1"/>
    </source>
</evidence>
<gene>
    <name evidence="11" type="ORF">CROQUDRAFT_724830</name>
</gene>
<dbReference type="InterPro" id="IPR013088">
    <property type="entry name" value="Znf_NHR/GATA"/>
</dbReference>
<feature type="compositionally biased region" description="Polar residues" evidence="9">
    <location>
        <begin position="501"/>
        <end position="523"/>
    </location>
</feature>
<keyword evidence="5" id="KW-0805">Transcription regulation</keyword>
<dbReference type="AlphaFoldDB" id="A0A9P6T8B5"/>
<dbReference type="PRINTS" id="PR00619">
    <property type="entry name" value="GATAZNFINGER"/>
</dbReference>
<dbReference type="GO" id="GO:0000981">
    <property type="term" value="F:DNA-binding transcription factor activity, RNA polymerase II-specific"/>
    <property type="evidence" value="ECO:0007669"/>
    <property type="project" value="TreeGrafter"/>
</dbReference>
<feature type="region of interest" description="Disordered" evidence="9">
    <location>
        <begin position="494"/>
        <end position="531"/>
    </location>
</feature>
<evidence type="ECO:0000256" key="4">
    <source>
        <dbReference type="ARBA" id="ARBA00022833"/>
    </source>
</evidence>
<feature type="domain" description="GATA-type" evidence="10">
    <location>
        <begin position="458"/>
        <end position="509"/>
    </location>
</feature>
<dbReference type="EMBL" id="MU167333">
    <property type="protein sequence ID" value="KAG0142927.1"/>
    <property type="molecule type" value="Genomic_DNA"/>
</dbReference>
<evidence type="ECO:0000256" key="5">
    <source>
        <dbReference type="ARBA" id="ARBA00023015"/>
    </source>
</evidence>
<evidence type="ECO:0000256" key="7">
    <source>
        <dbReference type="ARBA" id="ARBA00023242"/>
    </source>
</evidence>